<dbReference type="SUPFAM" id="SSF48371">
    <property type="entry name" value="ARM repeat"/>
    <property type="match status" value="1"/>
</dbReference>
<evidence type="ECO:0000259" key="2">
    <source>
        <dbReference type="Pfam" id="PF12231"/>
    </source>
</evidence>
<name>A0A401GRG9_9APHY</name>
<dbReference type="Pfam" id="PF12231">
    <property type="entry name" value="Rif1_N"/>
    <property type="match status" value="1"/>
</dbReference>
<organism evidence="3 4">
    <name type="scientific">Sparassis crispa</name>
    <dbReference type="NCBI Taxonomy" id="139825"/>
    <lineage>
        <taxon>Eukaryota</taxon>
        <taxon>Fungi</taxon>
        <taxon>Dikarya</taxon>
        <taxon>Basidiomycota</taxon>
        <taxon>Agaricomycotina</taxon>
        <taxon>Agaricomycetes</taxon>
        <taxon>Polyporales</taxon>
        <taxon>Sparassidaceae</taxon>
        <taxon>Sparassis</taxon>
    </lineage>
</organism>
<accession>A0A401GRG9</accession>
<evidence type="ECO:0000313" key="4">
    <source>
        <dbReference type="Proteomes" id="UP000287166"/>
    </source>
</evidence>
<keyword evidence="4" id="KW-1185">Reference proteome</keyword>
<dbReference type="EMBL" id="BFAD01000007">
    <property type="protein sequence ID" value="GBE84841.1"/>
    <property type="molecule type" value="Genomic_DNA"/>
</dbReference>
<gene>
    <name evidence="3" type="ORF">SCP_0700210</name>
</gene>
<feature type="region of interest" description="Disordered" evidence="1">
    <location>
        <begin position="1224"/>
        <end position="1245"/>
    </location>
</feature>
<dbReference type="OrthoDB" id="3259617at2759"/>
<dbReference type="InterPro" id="IPR016024">
    <property type="entry name" value="ARM-type_fold"/>
</dbReference>
<feature type="compositionally biased region" description="Low complexity" evidence="1">
    <location>
        <begin position="995"/>
        <end position="1011"/>
    </location>
</feature>
<dbReference type="GeneID" id="38781758"/>
<evidence type="ECO:0000313" key="3">
    <source>
        <dbReference type="EMBL" id="GBE84841.1"/>
    </source>
</evidence>
<feature type="region of interest" description="Disordered" evidence="1">
    <location>
        <begin position="995"/>
        <end position="1025"/>
    </location>
</feature>
<feature type="compositionally biased region" description="Basic and acidic residues" evidence="1">
    <location>
        <begin position="1295"/>
        <end position="1311"/>
    </location>
</feature>
<sequence length="1456" mass="159809">MSFPPQTTRSYVYGDAPGYFRSPIATLRESLEDDSAEHISAHDLLEAYSVFSSRLRTIVAVIPEDQREVPSLNYVARHAPEVAQCLRRDLRRALVDPVPNYRSSNDLIPESLAFRDATEDQVKDARDASSVCHGALRLLSYIFRFSVLSSMFTPNDVASLLDDVLKTIRKSSLPIPNESKTVLLTTWVVSKLRLSTMVMSSKKQQIKDTLKAAVEGGKPELYVIDSLKACYHLLTSYPLIFFEPFVEVLPLVMARLISPSAAVRTQAANALSGYVLASLSDQAQSLQRSMDTVRHHIYTFIDSQRSSKNRIDGILRLEDMLSISLTVDHPAVAGQGPVWCLIVLACIATLLAGELFTRPHSLKLVMTYLARNLAHQRSFVRKLHACVWRCLIWAFVHVSRDNDTHFHADRRIISASQSSSDLRERAFCVVRQELGQGTGIALVSCLLQPPLPATQCDIPSTATGDLSKALGIVRDMVSHGSQSVHSEGVALLTRLISSIGTAAGFLSPIASDSAQHEGKIIVKELFDRSLLKADWDKVPQLVSTIGQYNVEEVRQLTEAEIVCHWEDLFEIWGHCVERTLSHHQPVGALSSDLLQVWQALLLVQAQLTQEYGHLTTASSFANRAVTIITDFLLFNYHGSSDSSQLCDRQCARLTLVRQLWRVMKNVFTTSWLIPTATSILTSVLKQEYKIDREDVKVAWSGLCAALISASEPDLLGRLVIGNESQRTTELIRHLWNVSASKWTTIDPKPSWQDTVSFLVVPLGVWVMSDEENGVWNGVLDYAAVCAESLSTSSLKVVETLVLSAAKQSKSLLAFSRTSLIILAHLRPTAADIISAELFSHINEYLSGLYSRQADFLQLAMDALKDLRSLFKCCPRSLLIPVLTALSDGLCVWIKDESEIMLEEEYNDVVMTLYTDTLDLLRGHPFSADTLRALAPFISSGFCRLVHPAWGPVAFKAFWDSINPGIGSLIHVLPGSIKECLKTYQEAFGASLPSDISFDSESSQSQSQSQSDNVQPELPAKGQDDDRSIYPVLRASVVGADTSSTEQYHAGRNPTFASLGLTQDSQSRNYSDTRDINLRFDMIDSPDSRRSSGVASILSPEVPFVGAGMEHINASPGMHSPSPAVSNAIAPVSPLFDASYSVFVPSSPTPAKRASLVRDLRPPKRIKTASTADGENSNVDPNGKMSGILAHRASFFETTLDMAHGRSSRFDCVEVPTYAEVRRMRSRTGSAAPHPTPGYAGPSITRQVPPAPIIAALDTIDNGEASPRTPRAMTPPASEDYENWETALDTAQLQRIQRDPGSHSPELDHDEFSVSEQGEDDACTPCRHRSVGKGKSIARTAPPNIAHGDTVVFSNLAHRADTHAPDHPVPPERSQTAPALSRALDPAFEVAPPLRRARTISTGIDALRQAYDAVQAEGSQMPVDEMLAATKLVHDIGRILNEKLLQRLGVGGKGDDC</sequence>
<reference evidence="3 4" key="1">
    <citation type="journal article" date="2018" name="Sci. Rep.">
        <title>Genome sequence of the cauliflower mushroom Sparassis crispa (Hanabiratake) and its association with beneficial usage.</title>
        <authorList>
            <person name="Kiyama R."/>
            <person name="Furutani Y."/>
            <person name="Kawaguchi K."/>
            <person name="Nakanishi T."/>
        </authorList>
    </citation>
    <scope>NUCLEOTIDE SEQUENCE [LARGE SCALE GENOMIC DNA]</scope>
</reference>
<feature type="region of interest" description="Disordered" evidence="1">
    <location>
        <begin position="1294"/>
        <end position="1326"/>
    </location>
</feature>
<dbReference type="RefSeq" id="XP_027615754.1">
    <property type="nucleotide sequence ID" value="XM_027759953.1"/>
</dbReference>
<dbReference type="InParanoid" id="A0A401GRG9"/>
<protein>
    <recommendedName>
        <fullName evidence="2">Telomere-associated protein Rif1 N-terminal domain-containing protein</fullName>
    </recommendedName>
</protein>
<feature type="region of interest" description="Disordered" evidence="1">
    <location>
        <begin position="1164"/>
        <end position="1184"/>
    </location>
</feature>
<dbReference type="InterPro" id="IPR022031">
    <property type="entry name" value="Rif1_N"/>
</dbReference>
<proteinExistence type="predicted"/>
<feature type="compositionally biased region" description="Polar residues" evidence="1">
    <location>
        <begin position="1167"/>
        <end position="1179"/>
    </location>
</feature>
<evidence type="ECO:0000256" key="1">
    <source>
        <dbReference type="SAM" id="MobiDB-lite"/>
    </source>
</evidence>
<feature type="compositionally biased region" description="Polar residues" evidence="1">
    <location>
        <begin position="1059"/>
        <end position="1069"/>
    </location>
</feature>
<feature type="domain" description="Telomere-associated protein Rif1 N-terminal" evidence="2">
    <location>
        <begin position="87"/>
        <end position="294"/>
    </location>
</feature>
<dbReference type="Proteomes" id="UP000287166">
    <property type="component" value="Unassembled WGS sequence"/>
</dbReference>
<comment type="caution">
    <text evidence="3">The sequence shown here is derived from an EMBL/GenBank/DDBJ whole genome shotgun (WGS) entry which is preliminary data.</text>
</comment>
<feature type="region of interest" description="Disordered" evidence="1">
    <location>
        <begin position="1042"/>
        <end position="1072"/>
    </location>
</feature>